<evidence type="ECO:0000313" key="3">
    <source>
        <dbReference type="Proteomes" id="UP000221961"/>
    </source>
</evidence>
<accession>A0A291RLD1</accession>
<reference evidence="2 3" key="1">
    <citation type="submission" date="2017-10" db="EMBL/GenBank/DDBJ databases">
        <title>Comparative genomics between pathogenic Norcardia.</title>
        <authorList>
            <person name="Zeng L."/>
        </authorList>
    </citation>
    <scope>NUCLEOTIDE SEQUENCE [LARGE SCALE GENOMIC DNA]</scope>
    <source>
        <strain evidence="2 3">NC_YFY_NT001</strain>
    </source>
</reference>
<evidence type="ECO:0000313" key="2">
    <source>
        <dbReference type="EMBL" id="ATL68167.1"/>
    </source>
</evidence>
<proteinExistence type="predicted"/>
<name>A0A291RLD1_9NOCA</name>
<dbReference type="GeneID" id="88359688"/>
<dbReference type="EMBL" id="CP023778">
    <property type="protein sequence ID" value="ATL68167.1"/>
    <property type="molecule type" value="Genomic_DNA"/>
</dbReference>
<evidence type="ECO:0000256" key="1">
    <source>
        <dbReference type="SAM" id="MobiDB-lite"/>
    </source>
</evidence>
<gene>
    <name evidence="2" type="ORF">CRH09_20235</name>
</gene>
<dbReference type="RefSeq" id="WP_098695268.1">
    <property type="nucleotide sequence ID" value="NZ_CP023778.1"/>
</dbReference>
<sequence>MEGIPPDEYGRGLDKWDQQDRLTRFLTQWIPAWGVLIYHRNDAGRSYPSAVYEPYTEDEARALVERPSTYLKPPGDHFQVGRRIVPWRPGTPPIRTEIAPMDDSDK</sequence>
<protein>
    <submittedName>
        <fullName evidence="2">Uncharacterized protein</fullName>
    </submittedName>
</protein>
<feature type="region of interest" description="Disordered" evidence="1">
    <location>
        <begin position="81"/>
        <end position="106"/>
    </location>
</feature>
<organism evidence="2 3">
    <name type="scientific">Nocardia terpenica</name>
    <dbReference type="NCBI Taxonomy" id="455432"/>
    <lineage>
        <taxon>Bacteria</taxon>
        <taxon>Bacillati</taxon>
        <taxon>Actinomycetota</taxon>
        <taxon>Actinomycetes</taxon>
        <taxon>Mycobacteriales</taxon>
        <taxon>Nocardiaceae</taxon>
        <taxon>Nocardia</taxon>
    </lineage>
</organism>
<dbReference type="AlphaFoldDB" id="A0A291RLD1"/>
<dbReference type="Proteomes" id="UP000221961">
    <property type="component" value="Chromosome"/>
</dbReference>
<dbReference type="KEGG" id="ntp:CRH09_20235"/>